<dbReference type="HOGENOM" id="CLU_096546_2_0_1"/>
<organism evidence="2 3">
    <name type="scientific">Metarhizium anisopliae (strain ARSEF 549)</name>
    <dbReference type="NCBI Taxonomy" id="3151832"/>
    <lineage>
        <taxon>Eukaryota</taxon>
        <taxon>Fungi</taxon>
        <taxon>Dikarya</taxon>
        <taxon>Ascomycota</taxon>
        <taxon>Pezizomycotina</taxon>
        <taxon>Sordariomycetes</taxon>
        <taxon>Hypocreomycetidae</taxon>
        <taxon>Hypocreales</taxon>
        <taxon>Clavicipitaceae</taxon>
        <taxon>Metarhizium</taxon>
    </lineage>
</organism>
<evidence type="ECO:0000313" key="2">
    <source>
        <dbReference type="EMBL" id="KID59393.1"/>
    </source>
</evidence>
<sequence>MPTKRLLFRKITKGFDEKDSLLAKAQLQIQALETQLEAARPKRRRKVETSPNSRFADIKAIQHAQEKANVAENNKEDGEESEISENEKNCIVVQVD</sequence>
<proteinExistence type="predicted"/>
<feature type="non-terminal residue" evidence="2">
    <location>
        <position position="1"/>
    </location>
</feature>
<gene>
    <name evidence="2" type="ORF">MAN_10698</name>
</gene>
<evidence type="ECO:0000256" key="1">
    <source>
        <dbReference type="SAM" id="MobiDB-lite"/>
    </source>
</evidence>
<keyword evidence="3" id="KW-1185">Reference proteome</keyword>
<protein>
    <submittedName>
        <fullName evidence="2">Uncharacterized protein</fullName>
    </submittedName>
</protein>
<dbReference type="VEuPathDB" id="FungiDB:MAN_10698"/>
<evidence type="ECO:0000313" key="3">
    <source>
        <dbReference type="Proteomes" id="UP000031186"/>
    </source>
</evidence>
<name>A0A0B4EM77_METAF</name>
<dbReference type="AlphaFoldDB" id="A0A0B4EM77"/>
<dbReference type="EMBL" id="AZNF01000029">
    <property type="protein sequence ID" value="KID59393.1"/>
    <property type="molecule type" value="Genomic_DNA"/>
</dbReference>
<comment type="caution">
    <text evidence="2">The sequence shown here is derived from an EMBL/GenBank/DDBJ whole genome shotgun (WGS) entry which is preliminary data.</text>
</comment>
<feature type="region of interest" description="Disordered" evidence="1">
    <location>
        <begin position="66"/>
        <end position="96"/>
    </location>
</feature>
<dbReference type="OrthoDB" id="5014592at2759"/>
<reference evidence="2 3" key="1">
    <citation type="journal article" date="2014" name="Proc. Natl. Acad. Sci. U.S.A.">
        <title>Trajectory and genomic determinants of fungal-pathogen speciation and host adaptation.</title>
        <authorList>
            <person name="Hu X."/>
            <person name="Xiao G."/>
            <person name="Zheng P."/>
            <person name="Shang Y."/>
            <person name="Su Y."/>
            <person name="Zhang X."/>
            <person name="Liu X."/>
            <person name="Zhan S."/>
            <person name="St Leger R.J."/>
            <person name="Wang C."/>
        </authorList>
    </citation>
    <scope>NUCLEOTIDE SEQUENCE [LARGE SCALE GENOMIC DNA]</scope>
    <source>
        <strain evidence="2 3">ARSEF 549</strain>
    </source>
</reference>
<accession>A0A0B4EM77</accession>
<dbReference type="Proteomes" id="UP000031186">
    <property type="component" value="Unassembled WGS sequence"/>
</dbReference>